<evidence type="ECO:0000259" key="12">
    <source>
        <dbReference type="Pfam" id="PF26002"/>
    </source>
</evidence>
<dbReference type="Pfam" id="PF25994">
    <property type="entry name" value="HH_AprE"/>
    <property type="match status" value="1"/>
</dbReference>
<dbReference type="InterPro" id="IPR058781">
    <property type="entry name" value="HH_AprE-like"/>
</dbReference>
<evidence type="ECO:0000256" key="10">
    <source>
        <dbReference type="SAM" id="Coils"/>
    </source>
</evidence>
<dbReference type="InterPro" id="IPR010129">
    <property type="entry name" value="T1SS_HlyD"/>
</dbReference>
<evidence type="ECO:0000256" key="9">
    <source>
        <dbReference type="RuleBase" id="RU365093"/>
    </source>
</evidence>
<dbReference type="NCBIfam" id="TIGR01843">
    <property type="entry name" value="type_I_hlyD"/>
    <property type="match status" value="1"/>
</dbReference>
<dbReference type="InterPro" id="IPR058982">
    <property type="entry name" value="Beta-barrel_AprE"/>
</dbReference>
<keyword evidence="5 9" id="KW-0997">Cell inner membrane</keyword>
<dbReference type="RefSeq" id="WP_170133887.1">
    <property type="nucleotide sequence ID" value="NZ_QKZL01000005.1"/>
</dbReference>
<feature type="domain" description="AprE-like long alpha-helical hairpin" evidence="11">
    <location>
        <begin position="94"/>
        <end position="277"/>
    </location>
</feature>
<keyword evidence="7 9" id="KW-1133">Transmembrane helix</keyword>
<evidence type="ECO:0000313" key="14">
    <source>
        <dbReference type="Proteomes" id="UP000248916"/>
    </source>
</evidence>
<comment type="caution">
    <text evidence="13">The sequence shown here is derived from an EMBL/GenBank/DDBJ whole genome shotgun (WGS) entry which is preliminary data.</text>
</comment>
<reference evidence="13 14" key="1">
    <citation type="submission" date="2018-06" db="EMBL/GenBank/DDBJ databases">
        <title>Genomic Encyclopedia of Archaeal and Bacterial Type Strains, Phase II (KMG-II): from individual species to whole genera.</title>
        <authorList>
            <person name="Goeker M."/>
        </authorList>
    </citation>
    <scope>NUCLEOTIDE SEQUENCE [LARGE SCALE GENOMIC DNA]</scope>
    <source>
        <strain evidence="13 14">DSM 22009</strain>
    </source>
</reference>
<gene>
    <name evidence="13" type="ORF">LX81_01764</name>
</gene>
<dbReference type="Proteomes" id="UP000248916">
    <property type="component" value="Unassembled WGS sequence"/>
</dbReference>
<dbReference type="PANTHER" id="PTHR30386:SF17">
    <property type="entry name" value="ALKALINE PROTEASE SECRETION PROTEIN APRE"/>
    <property type="match status" value="1"/>
</dbReference>
<evidence type="ECO:0000256" key="4">
    <source>
        <dbReference type="ARBA" id="ARBA00022475"/>
    </source>
</evidence>
<dbReference type="GO" id="GO:0015031">
    <property type="term" value="P:protein transport"/>
    <property type="evidence" value="ECO:0007669"/>
    <property type="project" value="InterPro"/>
</dbReference>
<feature type="domain" description="AprE-like beta-barrel" evidence="12">
    <location>
        <begin position="319"/>
        <end position="406"/>
    </location>
</feature>
<evidence type="ECO:0000256" key="6">
    <source>
        <dbReference type="ARBA" id="ARBA00022692"/>
    </source>
</evidence>
<dbReference type="InterPro" id="IPR050739">
    <property type="entry name" value="MFP"/>
</dbReference>
<evidence type="ECO:0000256" key="7">
    <source>
        <dbReference type="ARBA" id="ARBA00022989"/>
    </source>
</evidence>
<evidence type="ECO:0000256" key="8">
    <source>
        <dbReference type="ARBA" id="ARBA00023136"/>
    </source>
</evidence>
<evidence type="ECO:0000256" key="5">
    <source>
        <dbReference type="ARBA" id="ARBA00022519"/>
    </source>
</evidence>
<accession>A0A2W7P102</accession>
<keyword evidence="10" id="KW-0175">Coiled coil</keyword>
<comment type="similarity">
    <text evidence="2 9">Belongs to the membrane fusion protein (MFP) (TC 8.A.1) family.</text>
</comment>
<dbReference type="EMBL" id="QKZL01000005">
    <property type="protein sequence ID" value="PZX17132.1"/>
    <property type="molecule type" value="Genomic_DNA"/>
</dbReference>
<sequence length="430" mass="46345">MTLAIDEPRLQSYAPLLLAALLVASAFVATIGGWALFARLDAAVVAQGTLHADSERKSVEHLEGGILSELLVRAGDRVAGGQVVARLDATQIRETLSQIAAELDQARFAAWRLEAERAGRRPDAASRPEGAQAEMRGAVELALYDARLGTHRSRIAALERQIDQSRSQIAASEARAAAAASQSRLWTEERAQTETLVERGAVPRQKLYELDRALAQFGGERGEHEALAAAARQDIARARAEIAALEEERRVEIVTNLVETRKRIETLSSQERTARDVLRRQDLRAPQAGRVVEITTVTPGAVIAPGEPLMTILPENDELVALAQLHPSAIDSVQIGVPAQVRFVAAKKAGSPIVPGTVSYVSADALTDDAGETYFEARVALDPEAVAALDDVVPLAGMPVEVSLTIGERRAGTYLVEPLLRRIGRAMREE</sequence>
<keyword evidence="3 9" id="KW-0813">Transport</keyword>
<feature type="transmembrane region" description="Helical" evidence="9">
    <location>
        <begin position="12"/>
        <end position="37"/>
    </location>
</feature>
<protein>
    <recommendedName>
        <fullName evidence="9">Membrane fusion protein (MFP) family protein</fullName>
    </recommendedName>
</protein>
<feature type="coiled-coil region" evidence="10">
    <location>
        <begin position="221"/>
        <end position="255"/>
    </location>
</feature>
<evidence type="ECO:0000256" key="1">
    <source>
        <dbReference type="ARBA" id="ARBA00004377"/>
    </source>
</evidence>
<name>A0A2W7P102_9RHOB</name>
<keyword evidence="8 9" id="KW-0472">Membrane</keyword>
<keyword evidence="4 9" id="KW-1003">Cell membrane</keyword>
<feature type="coiled-coil region" evidence="10">
    <location>
        <begin position="148"/>
        <end position="175"/>
    </location>
</feature>
<comment type="subcellular location">
    <subcellularLocation>
        <location evidence="1 9">Cell inner membrane</location>
        <topology evidence="1 9">Single-pass membrane protein</topology>
    </subcellularLocation>
</comment>
<proteinExistence type="inferred from homology"/>
<dbReference type="PRINTS" id="PR01490">
    <property type="entry name" value="RTXTOXIND"/>
</dbReference>
<keyword evidence="6 9" id="KW-0812">Transmembrane</keyword>
<dbReference type="GO" id="GO:0005886">
    <property type="term" value="C:plasma membrane"/>
    <property type="evidence" value="ECO:0007669"/>
    <property type="project" value="UniProtKB-SubCell"/>
</dbReference>
<organism evidence="13 14">
    <name type="scientific">Palleronia aestuarii</name>
    <dbReference type="NCBI Taxonomy" id="568105"/>
    <lineage>
        <taxon>Bacteria</taxon>
        <taxon>Pseudomonadati</taxon>
        <taxon>Pseudomonadota</taxon>
        <taxon>Alphaproteobacteria</taxon>
        <taxon>Rhodobacterales</taxon>
        <taxon>Roseobacteraceae</taxon>
        <taxon>Palleronia</taxon>
    </lineage>
</organism>
<evidence type="ECO:0000259" key="11">
    <source>
        <dbReference type="Pfam" id="PF25994"/>
    </source>
</evidence>
<dbReference type="AlphaFoldDB" id="A0A2W7P102"/>
<dbReference type="Pfam" id="PF26002">
    <property type="entry name" value="Beta-barrel_AprE"/>
    <property type="match status" value="1"/>
</dbReference>
<evidence type="ECO:0000256" key="2">
    <source>
        <dbReference type="ARBA" id="ARBA00009477"/>
    </source>
</evidence>
<dbReference type="PANTHER" id="PTHR30386">
    <property type="entry name" value="MEMBRANE FUSION SUBUNIT OF EMRAB-TOLC MULTIDRUG EFFLUX PUMP"/>
    <property type="match status" value="1"/>
</dbReference>
<evidence type="ECO:0000256" key="3">
    <source>
        <dbReference type="ARBA" id="ARBA00022448"/>
    </source>
</evidence>
<evidence type="ECO:0000313" key="13">
    <source>
        <dbReference type="EMBL" id="PZX17132.1"/>
    </source>
</evidence>
<dbReference type="Gene3D" id="2.40.50.100">
    <property type="match status" value="1"/>
</dbReference>
<keyword evidence="14" id="KW-1185">Reference proteome</keyword>